<gene>
    <name evidence="2" type="ORF">FHR32_008400</name>
</gene>
<dbReference type="AlphaFoldDB" id="A0A7W7S502"/>
<organism evidence="2 3">
    <name type="scientific">Streptosporangium album</name>
    <dbReference type="NCBI Taxonomy" id="47479"/>
    <lineage>
        <taxon>Bacteria</taxon>
        <taxon>Bacillati</taxon>
        <taxon>Actinomycetota</taxon>
        <taxon>Actinomycetes</taxon>
        <taxon>Streptosporangiales</taxon>
        <taxon>Streptosporangiaceae</taxon>
        <taxon>Streptosporangium</taxon>
    </lineage>
</organism>
<feature type="transmembrane region" description="Helical" evidence="1">
    <location>
        <begin position="21"/>
        <end position="37"/>
    </location>
</feature>
<comment type="caution">
    <text evidence="2">The sequence shown here is derived from an EMBL/GenBank/DDBJ whole genome shotgun (WGS) entry which is preliminary data.</text>
</comment>
<proteinExistence type="predicted"/>
<keyword evidence="1" id="KW-0472">Membrane</keyword>
<name>A0A7W7S502_9ACTN</name>
<protein>
    <submittedName>
        <fullName evidence="2">Uncharacterized protein</fullName>
    </submittedName>
</protein>
<keyword evidence="3" id="KW-1185">Reference proteome</keyword>
<dbReference type="Proteomes" id="UP000534286">
    <property type="component" value="Unassembled WGS sequence"/>
</dbReference>
<keyword evidence="1" id="KW-0812">Transmembrane</keyword>
<evidence type="ECO:0000256" key="1">
    <source>
        <dbReference type="SAM" id="Phobius"/>
    </source>
</evidence>
<reference evidence="2 3" key="1">
    <citation type="submission" date="2020-08" db="EMBL/GenBank/DDBJ databases">
        <title>Sequencing the genomes of 1000 actinobacteria strains.</title>
        <authorList>
            <person name="Klenk H.-P."/>
        </authorList>
    </citation>
    <scope>NUCLEOTIDE SEQUENCE [LARGE SCALE GENOMIC DNA]</scope>
    <source>
        <strain evidence="2 3">DSM 43023</strain>
    </source>
</reference>
<keyword evidence="1" id="KW-1133">Transmembrane helix</keyword>
<accession>A0A7W7S502</accession>
<evidence type="ECO:0000313" key="2">
    <source>
        <dbReference type="EMBL" id="MBB4943999.1"/>
    </source>
</evidence>
<sequence>MIRLSRIARGKSGRLRTAVDLLLAALVVVVVSLPLGLL</sequence>
<evidence type="ECO:0000313" key="3">
    <source>
        <dbReference type="Proteomes" id="UP000534286"/>
    </source>
</evidence>
<dbReference type="EMBL" id="JACHJU010000006">
    <property type="protein sequence ID" value="MBB4943999.1"/>
    <property type="molecule type" value="Genomic_DNA"/>
</dbReference>